<name>A0AAV1E4W9_OLDCO</name>
<dbReference type="InterPro" id="IPR003245">
    <property type="entry name" value="Phytocyanin_dom"/>
</dbReference>
<feature type="signal peptide" evidence="1">
    <location>
        <begin position="1"/>
        <end position="27"/>
    </location>
</feature>
<keyword evidence="4" id="KW-1185">Reference proteome</keyword>
<feature type="chain" id="PRO_5043471745" evidence="1">
    <location>
        <begin position="28"/>
        <end position="124"/>
    </location>
</feature>
<dbReference type="PANTHER" id="PTHR33021">
    <property type="entry name" value="BLUE COPPER PROTEIN"/>
    <property type="match status" value="1"/>
</dbReference>
<dbReference type="InterPro" id="IPR039391">
    <property type="entry name" value="Phytocyanin-like"/>
</dbReference>
<proteinExistence type="predicted"/>
<dbReference type="SUPFAM" id="SSF49503">
    <property type="entry name" value="Cupredoxins"/>
    <property type="match status" value="1"/>
</dbReference>
<sequence>MAKSITHKNFLLCYFLLMLGLSVPISGTKYTVPWDNLDLNLTLYPVGKKFHVGDILEFKYATFSSAVFVVDLIGFADCDHSKGYIADAALSGDTFVTLNQTGFMYFISFFEQCITGIKLVITVS</sequence>
<accession>A0AAV1E4W9</accession>
<dbReference type="Pfam" id="PF02298">
    <property type="entry name" value="Cu_bind_like"/>
    <property type="match status" value="1"/>
</dbReference>
<dbReference type="GO" id="GO:0005886">
    <property type="term" value="C:plasma membrane"/>
    <property type="evidence" value="ECO:0007669"/>
    <property type="project" value="TreeGrafter"/>
</dbReference>
<evidence type="ECO:0000256" key="1">
    <source>
        <dbReference type="SAM" id="SignalP"/>
    </source>
</evidence>
<evidence type="ECO:0000259" key="2">
    <source>
        <dbReference type="Pfam" id="PF02298"/>
    </source>
</evidence>
<dbReference type="PANTHER" id="PTHR33021:SF193">
    <property type="entry name" value="OS06G0218600 PROTEIN"/>
    <property type="match status" value="1"/>
</dbReference>
<dbReference type="Gene3D" id="2.60.40.420">
    <property type="entry name" value="Cupredoxins - blue copper proteins"/>
    <property type="match status" value="1"/>
</dbReference>
<evidence type="ECO:0000313" key="4">
    <source>
        <dbReference type="Proteomes" id="UP001161247"/>
    </source>
</evidence>
<protein>
    <submittedName>
        <fullName evidence="3">OLC1v1015977C1</fullName>
    </submittedName>
</protein>
<organism evidence="3 4">
    <name type="scientific">Oldenlandia corymbosa var. corymbosa</name>
    <dbReference type="NCBI Taxonomy" id="529605"/>
    <lineage>
        <taxon>Eukaryota</taxon>
        <taxon>Viridiplantae</taxon>
        <taxon>Streptophyta</taxon>
        <taxon>Embryophyta</taxon>
        <taxon>Tracheophyta</taxon>
        <taxon>Spermatophyta</taxon>
        <taxon>Magnoliopsida</taxon>
        <taxon>eudicotyledons</taxon>
        <taxon>Gunneridae</taxon>
        <taxon>Pentapetalae</taxon>
        <taxon>asterids</taxon>
        <taxon>lamiids</taxon>
        <taxon>Gentianales</taxon>
        <taxon>Rubiaceae</taxon>
        <taxon>Rubioideae</taxon>
        <taxon>Spermacoceae</taxon>
        <taxon>Hedyotis-Oldenlandia complex</taxon>
        <taxon>Oldenlandia</taxon>
    </lineage>
</organism>
<reference evidence="3" key="1">
    <citation type="submission" date="2023-03" db="EMBL/GenBank/DDBJ databases">
        <authorList>
            <person name="Julca I."/>
        </authorList>
    </citation>
    <scope>NUCLEOTIDE SEQUENCE</scope>
</reference>
<evidence type="ECO:0000313" key="3">
    <source>
        <dbReference type="EMBL" id="CAI9115140.1"/>
    </source>
</evidence>
<dbReference type="EMBL" id="OX459125">
    <property type="protein sequence ID" value="CAI9115140.1"/>
    <property type="molecule type" value="Genomic_DNA"/>
</dbReference>
<feature type="domain" description="Phytocyanin" evidence="2">
    <location>
        <begin position="37"/>
        <end position="116"/>
    </location>
</feature>
<dbReference type="AlphaFoldDB" id="A0AAV1E4W9"/>
<dbReference type="Proteomes" id="UP001161247">
    <property type="component" value="Chromosome 8"/>
</dbReference>
<dbReference type="GO" id="GO:0009055">
    <property type="term" value="F:electron transfer activity"/>
    <property type="evidence" value="ECO:0007669"/>
    <property type="project" value="InterPro"/>
</dbReference>
<gene>
    <name evidence="3" type="ORF">OLC1_LOCUS21716</name>
</gene>
<keyword evidence="1" id="KW-0732">Signal</keyword>
<dbReference type="InterPro" id="IPR008972">
    <property type="entry name" value="Cupredoxin"/>
</dbReference>